<keyword evidence="3" id="KW-1185">Reference proteome</keyword>
<reference evidence="2" key="1">
    <citation type="journal article" date="2020" name="Stud. Mycol.">
        <title>101 Dothideomycetes genomes: a test case for predicting lifestyles and emergence of pathogens.</title>
        <authorList>
            <person name="Haridas S."/>
            <person name="Albert R."/>
            <person name="Binder M."/>
            <person name="Bloem J."/>
            <person name="Labutti K."/>
            <person name="Salamov A."/>
            <person name="Andreopoulos B."/>
            <person name="Baker S."/>
            <person name="Barry K."/>
            <person name="Bills G."/>
            <person name="Bluhm B."/>
            <person name="Cannon C."/>
            <person name="Castanera R."/>
            <person name="Culley D."/>
            <person name="Daum C."/>
            <person name="Ezra D."/>
            <person name="Gonzalez J."/>
            <person name="Henrissat B."/>
            <person name="Kuo A."/>
            <person name="Liang C."/>
            <person name="Lipzen A."/>
            <person name="Lutzoni F."/>
            <person name="Magnuson J."/>
            <person name="Mondo S."/>
            <person name="Nolan M."/>
            <person name="Ohm R."/>
            <person name="Pangilinan J."/>
            <person name="Park H.-J."/>
            <person name="Ramirez L."/>
            <person name="Alfaro M."/>
            <person name="Sun H."/>
            <person name="Tritt A."/>
            <person name="Yoshinaga Y."/>
            <person name="Zwiers L.-H."/>
            <person name="Turgeon B."/>
            <person name="Goodwin S."/>
            <person name="Spatafora J."/>
            <person name="Crous P."/>
            <person name="Grigoriev I."/>
        </authorList>
    </citation>
    <scope>NUCLEOTIDE SEQUENCE</scope>
    <source>
        <strain evidence="2">CBS 690.94</strain>
    </source>
</reference>
<dbReference type="Proteomes" id="UP000799764">
    <property type="component" value="Unassembled WGS sequence"/>
</dbReference>
<dbReference type="AlphaFoldDB" id="A0A9P4UFC6"/>
<gene>
    <name evidence="2" type="ORF">P171DRAFT_250949</name>
</gene>
<dbReference type="InterPro" id="IPR006598">
    <property type="entry name" value="CAP10"/>
</dbReference>
<name>A0A9P4UFC6_9PLEO</name>
<evidence type="ECO:0000259" key="1">
    <source>
        <dbReference type="SMART" id="SM00672"/>
    </source>
</evidence>
<accession>A0A9P4UFC6</accession>
<evidence type="ECO:0000313" key="2">
    <source>
        <dbReference type="EMBL" id="KAF2447368.1"/>
    </source>
</evidence>
<feature type="domain" description="Glycosyl transferase CAP10" evidence="1">
    <location>
        <begin position="22"/>
        <end position="255"/>
    </location>
</feature>
<evidence type="ECO:0000313" key="3">
    <source>
        <dbReference type="Proteomes" id="UP000799764"/>
    </source>
</evidence>
<comment type="caution">
    <text evidence="2">The sequence shown here is derived from an EMBL/GenBank/DDBJ whole genome shotgun (WGS) entry which is preliminary data.</text>
</comment>
<dbReference type="OrthoDB" id="202415at2759"/>
<organism evidence="2 3">
    <name type="scientific">Karstenula rhodostoma CBS 690.94</name>
    <dbReference type="NCBI Taxonomy" id="1392251"/>
    <lineage>
        <taxon>Eukaryota</taxon>
        <taxon>Fungi</taxon>
        <taxon>Dikarya</taxon>
        <taxon>Ascomycota</taxon>
        <taxon>Pezizomycotina</taxon>
        <taxon>Dothideomycetes</taxon>
        <taxon>Pleosporomycetidae</taxon>
        <taxon>Pleosporales</taxon>
        <taxon>Massarineae</taxon>
        <taxon>Didymosphaeriaceae</taxon>
        <taxon>Karstenula</taxon>
    </lineage>
</organism>
<dbReference type="SMART" id="SM00672">
    <property type="entry name" value="CAP10"/>
    <property type="match status" value="1"/>
</dbReference>
<protein>
    <recommendedName>
        <fullName evidence="1">Glycosyl transferase CAP10 domain-containing protein</fullName>
    </recommendedName>
</protein>
<dbReference type="PANTHER" id="PTHR12203:SF107">
    <property type="entry name" value="GLYCOSYL TRANSFERASE CAP10 DOMAIN-CONTAINING PROTEIN"/>
    <property type="match status" value="1"/>
</dbReference>
<sequence>MVSRALGALHQIDRAVTTSPEPLPNIEFSFVVSDIPDSEHQHRTSWSLTRLAIDEEMWFMPDFGFWSWPLDLVGSYEQIRAEMRANEVVWEKKVPKALWRGAVKTNKVRNSLVRASQGKSWADVHEVKWKNRTDVAVGSAVLSMADHCNHQFLIHTEGRSYSGRGKYLLNCESITIIHKSEWIEPYQTLLVPSGPHQNFVQVERDFSDLGSKIQQLLQDPEQAKSIAHNSASTFRDRYLTPSAQVCYWRQLIRSWAEVSFRPKPWVLVGGKKQLRGIPFETFVVQALHKGHVPCSVWKTFTLQCR</sequence>
<dbReference type="EMBL" id="MU001497">
    <property type="protein sequence ID" value="KAF2447368.1"/>
    <property type="molecule type" value="Genomic_DNA"/>
</dbReference>
<proteinExistence type="predicted"/>
<dbReference type="PANTHER" id="PTHR12203">
    <property type="entry name" value="KDEL LYS-ASP-GLU-LEU CONTAINING - RELATED"/>
    <property type="match status" value="1"/>
</dbReference>
<dbReference type="Pfam" id="PF05686">
    <property type="entry name" value="Glyco_transf_90"/>
    <property type="match status" value="1"/>
</dbReference>
<dbReference type="InterPro" id="IPR051091">
    <property type="entry name" value="O-Glucosyltr/Glycosyltrsf_90"/>
</dbReference>